<feature type="binding site" evidence="7">
    <location>
        <position position="96"/>
    </location>
    <ligand>
        <name>[2Fe-2S] cluster</name>
        <dbReference type="ChEBI" id="CHEBI:190135"/>
    </ligand>
</feature>
<dbReference type="Proteomes" id="UP000243535">
    <property type="component" value="Unassembled WGS sequence"/>
</dbReference>
<dbReference type="CDD" id="cd03064">
    <property type="entry name" value="TRX_Fd_NuoE"/>
    <property type="match status" value="1"/>
</dbReference>
<keyword evidence="2 7" id="KW-0001">2Fe-2S</keyword>
<keyword evidence="5 7" id="KW-0411">Iron-sulfur</keyword>
<dbReference type="PANTHER" id="PTHR10371:SF3">
    <property type="entry name" value="NADH DEHYDROGENASE [UBIQUINONE] FLAVOPROTEIN 2, MITOCHONDRIAL"/>
    <property type="match status" value="1"/>
</dbReference>
<proteinExistence type="inferred from homology"/>
<name>A0A0K6H820_9NEIS</name>
<accession>A0A0K6H820</accession>
<dbReference type="RefSeq" id="WP_054284921.1">
    <property type="nucleotide sequence ID" value="NZ_CYHA01000010.1"/>
</dbReference>
<evidence type="ECO:0000256" key="2">
    <source>
        <dbReference type="ARBA" id="ARBA00022714"/>
    </source>
</evidence>
<evidence type="ECO:0000256" key="5">
    <source>
        <dbReference type="ARBA" id="ARBA00023014"/>
    </source>
</evidence>
<gene>
    <name evidence="8" type="ORF">Ga0061063_0033</name>
</gene>
<feature type="binding site" evidence="7">
    <location>
        <position position="91"/>
    </location>
    <ligand>
        <name>[2Fe-2S] cluster</name>
        <dbReference type="ChEBI" id="CHEBI:190135"/>
    </ligand>
</feature>
<comment type="cofactor">
    <cofactor evidence="6">
        <name>[2Fe-2S] cluster</name>
        <dbReference type="ChEBI" id="CHEBI:190135"/>
    </cofactor>
</comment>
<comment type="similarity">
    <text evidence="1">Belongs to the complex I 24 kDa subunit family.</text>
</comment>
<comment type="cofactor">
    <cofactor evidence="7">
        <name>[2Fe-2S] cluster</name>
        <dbReference type="ChEBI" id="CHEBI:190135"/>
    </cofactor>
    <text evidence="7">Binds 1 [2Fe-2S] cluster.</text>
</comment>
<evidence type="ECO:0000313" key="8">
    <source>
        <dbReference type="EMBL" id="CUA86990.1"/>
    </source>
</evidence>
<dbReference type="Pfam" id="PF01257">
    <property type="entry name" value="2Fe-2S_thioredx"/>
    <property type="match status" value="1"/>
</dbReference>
<dbReference type="AlphaFoldDB" id="A0A0K6H820"/>
<feature type="binding site" evidence="7">
    <location>
        <position position="136"/>
    </location>
    <ligand>
        <name>[2Fe-2S] cluster</name>
        <dbReference type="ChEBI" id="CHEBI:190135"/>
    </ligand>
</feature>
<sequence length="166" mass="18089">MLTAESLALIDREVAKYPADQARSAVMSALRIALEERRQTGTVPEERCLTTEVIEFVANYLGIPPVAAYEVATFYNMYDMKPVGKYKITVCTNLPCALRGGVDTANYISRKLGIGLGETTPDGKFTLLEGECMGACGDAPVLLLNNHSMCSFMTPEAIDKKLAELE</sequence>
<dbReference type="STRING" id="375574.GCA_001418035_02620"/>
<dbReference type="PANTHER" id="PTHR10371">
    <property type="entry name" value="NADH DEHYDROGENASE UBIQUINONE FLAVOPROTEIN 2, MITOCHONDRIAL"/>
    <property type="match status" value="1"/>
</dbReference>
<dbReference type="OrthoDB" id="9807941at2"/>
<dbReference type="InterPro" id="IPR042128">
    <property type="entry name" value="NuoE_dom"/>
</dbReference>
<dbReference type="InterPro" id="IPR002023">
    <property type="entry name" value="NuoE-like"/>
</dbReference>
<evidence type="ECO:0000313" key="9">
    <source>
        <dbReference type="Proteomes" id="UP000243535"/>
    </source>
</evidence>
<organism evidence="8 9">
    <name type="scientific">Gulbenkiania indica</name>
    <dbReference type="NCBI Taxonomy" id="375574"/>
    <lineage>
        <taxon>Bacteria</taxon>
        <taxon>Pseudomonadati</taxon>
        <taxon>Pseudomonadota</taxon>
        <taxon>Betaproteobacteria</taxon>
        <taxon>Neisseriales</taxon>
        <taxon>Chromobacteriaceae</taxon>
        <taxon>Gulbenkiania</taxon>
    </lineage>
</organism>
<dbReference type="PROSITE" id="PS01099">
    <property type="entry name" value="COMPLEX1_24K"/>
    <property type="match status" value="1"/>
</dbReference>
<keyword evidence="4 7" id="KW-0408">Iron</keyword>
<dbReference type="NCBIfam" id="NF005723">
    <property type="entry name" value="PRK07539.1-3"/>
    <property type="match status" value="1"/>
</dbReference>
<evidence type="ECO:0000256" key="6">
    <source>
        <dbReference type="ARBA" id="ARBA00034078"/>
    </source>
</evidence>
<evidence type="ECO:0000256" key="1">
    <source>
        <dbReference type="ARBA" id="ARBA00010643"/>
    </source>
</evidence>
<dbReference type="SUPFAM" id="SSF52833">
    <property type="entry name" value="Thioredoxin-like"/>
    <property type="match status" value="1"/>
</dbReference>
<dbReference type="NCBIfam" id="TIGR01958">
    <property type="entry name" value="nuoE_fam"/>
    <property type="match status" value="1"/>
</dbReference>
<evidence type="ECO:0000256" key="7">
    <source>
        <dbReference type="PIRSR" id="PIRSR000216-1"/>
    </source>
</evidence>
<dbReference type="EMBL" id="CYHA01000010">
    <property type="protein sequence ID" value="CUA86990.1"/>
    <property type="molecule type" value="Genomic_DNA"/>
</dbReference>
<dbReference type="Gene3D" id="1.10.10.1590">
    <property type="entry name" value="NADH-quinone oxidoreductase subunit E"/>
    <property type="match status" value="1"/>
</dbReference>
<keyword evidence="3 7" id="KW-0479">Metal-binding</keyword>
<dbReference type="GO" id="GO:0051537">
    <property type="term" value="F:2 iron, 2 sulfur cluster binding"/>
    <property type="evidence" value="ECO:0007669"/>
    <property type="project" value="UniProtKB-KW"/>
</dbReference>
<dbReference type="GO" id="GO:0046872">
    <property type="term" value="F:metal ion binding"/>
    <property type="evidence" value="ECO:0007669"/>
    <property type="project" value="UniProtKB-KW"/>
</dbReference>
<reference evidence="9" key="1">
    <citation type="submission" date="2015-08" db="EMBL/GenBank/DDBJ databases">
        <authorList>
            <person name="Varghese N."/>
        </authorList>
    </citation>
    <scope>NUCLEOTIDE SEQUENCE [LARGE SCALE GENOMIC DNA]</scope>
    <source>
        <strain evidence="9">DSM 17901</strain>
    </source>
</reference>
<dbReference type="InterPro" id="IPR041921">
    <property type="entry name" value="NuoE_N"/>
</dbReference>
<dbReference type="PIRSF" id="PIRSF000216">
    <property type="entry name" value="NADH_DH_24kDa"/>
    <property type="match status" value="1"/>
</dbReference>
<keyword evidence="9" id="KW-1185">Reference proteome</keyword>
<dbReference type="GO" id="GO:0003954">
    <property type="term" value="F:NADH dehydrogenase activity"/>
    <property type="evidence" value="ECO:0007669"/>
    <property type="project" value="TreeGrafter"/>
</dbReference>
<evidence type="ECO:0000256" key="4">
    <source>
        <dbReference type="ARBA" id="ARBA00023004"/>
    </source>
</evidence>
<feature type="binding site" evidence="7">
    <location>
        <position position="132"/>
    </location>
    <ligand>
        <name>[2Fe-2S] cluster</name>
        <dbReference type="ChEBI" id="CHEBI:190135"/>
    </ligand>
</feature>
<dbReference type="Gene3D" id="3.40.30.10">
    <property type="entry name" value="Glutaredoxin"/>
    <property type="match status" value="1"/>
</dbReference>
<protein>
    <submittedName>
        <fullName evidence="8">NADH-quinone oxidoreductase, E subunit</fullName>
    </submittedName>
</protein>
<dbReference type="InterPro" id="IPR036249">
    <property type="entry name" value="Thioredoxin-like_sf"/>
</dbReference>
<evidence type="ECO:0000256" key="3">
    <source>
        <dbReference type="ARBA" id="ARBA00022723"/>
    </source>
</evidence>